<evidence type="ECO:0000256" key="2">
    <source>
        <dbReference type="ARBA" id="ARBA00006613"/>
    </source>
</evidence>
<evidence type="ECO:0000256" key="5">
    <source>
        <dbReference type="ARBA" id="ARBA00022927"/>
    </source>
</evidence>
<dbReference type="GO" id="GO:0006886">
    <property type="term" value="P:intracellular protein transport"/>
    <property type="evidence" value="ECO:0007669"/>
    <property type="project" value="InterPro"/>
</dbReference>
<feature type="compositionally biased region" description="Basic and acidic residues" evidence="9">
    <location>
        <begin position="678"/>
        <end position="694"/>
    </location>
</feature>
<feature type="domain" description="AP-3 complex subunit beta-1/2 C-terminal" evidence="11">
    <location>
        <begin position="853"/>
        <end position="946"/>
    </location>
</feature>
<evidence type="ECO:0000256" key="9">
    <source>
        <dbReference type="SAM" id="MobiDB-lite"/>
    </source>
</evidence>
<keyword evidence="3 8" id="KW-0813">Transport</keyword>
<protein>
    <recommendedName>
        <fullName evidence="8">AP-3 complex subunit beta</fullName>
    </recommendedName>
</protein>
<keyword evidence="6 8" id="KW-0472">Membrane</keyword>
<evidence type="ECO:0000256" key="7">
    <source>
        <dbReference type="ARBA" id="ARBA00023570"/>
    </source>
</evidence>
<dbReference type="Pfam" id="PF24080">
    <property type="entry name" value="AP3B1_C_2"/>
    <property type="match status" value="1"/>
</dbReference>
<evidence type="ECO:0000256" key="3">
    <source>
        <dbReference type="ARBA" id="ARBA00022448"/>
    </source>
</evidence>
<dbReference type="PANTHER" id="PTHR11134">
    <property type="entry name" value="ADAPTOR COMPLEX SUBUNIT BETA FAMILY MEMBER"/>
    <property type="match status" value="1"/>
</dbReference>
<dbReference type="Gene3D" id="1.25.10.10">
    <property type="entry name" value="Leucine-rich Repeat Variant"/>
    <property type="match status" value="1"/>
</dbReference>
<reference evidence="12 13" key="1">
    <citation type="journal article" date="2017" name="Curr. Biol.">
        <title>Genome architecture and evolution of a unichromosomal asexual nematode.</title>
        <authorList>
            <person name="Fradin H."/>
            <person name="Zegar C."/>
            <person name="Gutwein M."/>
            <person name="Lucas J."/>
            <person name="Kovtun M."/>
            <person name="Corcoran D."/>
            <person name="Baugh L.R."/>
            <person name="Kiontke K."/>
            <person name="Gunsalus K."/>
            <person name="Fitch D.H."/>
            <person name="Piano F."/>
        </authorList>
    </citation>
    <scope>NUCLEOTIDE SEQUENCE [LARGE SCALE GENOMIC DNA]</scope>
    <source>
        <strain evidence="12">PF1309</strain>
    </source>
</reference>
<name>A0A2A2JLY7_9BILA</name>
<keyword evidence="5 8" id="KW-0653">Protein transport</keyword>
<dbReference type="InterPro" id="IPR026740">
    <property type="entry name" value="AP3_beta"/>
</dbReference>
<dbReference type="InterPro" id="IPR026739">
    <property type="entry name" value="AP_beta"/>
</dbReference>
<evidence type="ECO:0000313" key="12">
    <source>
        <dbReference type="EMBL" id="PAV62657.1"/>
    </source>
</evidence>
<dbReference type="GO" id="GO:0030665">
    <property type="term" value="C:clathrin-coated vesicle membrane"/>
    <property type="evidence" value="ECO:0007669"/>
    <property type="project" value="UniProtKB-SubCell"/>
</dbReference>
<accession>A0A2A2JLY7</accession>
<proteinExistence type="inferred from homology"/>
<dbReference type="InterPro" id="IPR016024">
    <property type="entry name" value="ARM-type_fold"/>
</dbReference>
<gene>
    <name evidence="12" type="ORF">WR25_10442</name>
</gene>
<dbReference type="GO" id="GO:0030123">
    <property type="term" value="C:AP-3 adaptor complex"/>
    <property type="evidence" value="ECO:0007669"/>
    <property type="project" value="UniProtKB-UniRule"/>
</dbReference>
<dbReference type="SUPFAM" id="SSF48371">
    <property type="entry name" value="ARM repeat"/>
    <property type="match status" value="1"/>
</dbReference>
<evidence type="ECO:0000259" key="10">
    <source>
        <dbReference type="Pfam" id="PF01602"/>
    </source>
</evidence>
<dbReference type="Proteomes" id="UP000218231">
    <property type="component" value="Unassembled WGS sequence"/>
</dbReference>
<dbReference type="InterPro" id="IPR002553">
    <property type="entry name" value="Clathrin/coatomer_adapt-like_N"/>
</dbReference>
<organism evidence="12 13">
    <name type="scientific">Diploscapter pachys</name>
    <dbReference type="NCBI Taxonomy" id="2018661"/>
    <lineage>
        <taxon>Eukaryota</taxon>
        <taxon>Metazoa</taxon>
        <taxon>Ecdysozoa</taxon>
        <taxon>Nematoda</taxon>
        <taxon>Chromadorea</taxon>
        <taxon>Rhabditida</taxon>
        <taxon>Rhabditina</taxon>
        <taxon>Rhabditomorpha</taxon>
        <taxon>Rhabditoidea</taxon>
        <taxon>Rhabditidae</taxon>
        <taxon>Diploscapter</taxon>
    </lineage>
</organism>
<keyword evidence="4" id="KW-0597">Phosphoprotein</keyword>
<evidence type="ECO:0000256" key="6">
    <source>
        <dbReference type="ARBA" id="ARBA00023136"/>
    </source>
</evidence>
<sequence length="948" mass="106719">MEGLTSPEMEIAEGGVILDNRARFADLKAMLDSNKDTLKVDAMKRIITLIAKGKDVSELFAAVVKNVAAKNVELRKLVFVYLVRYAEEQQDLALLSISTFQRALKESNQLIRGSALRVLTSIRVAMISPIMMLAIKDSVRDMSPYVRKVAAHAIPKLHALDENLEPELIECIDFLLADRRSLVLGSAVYAFEQICPNRLDLLHKHYRALCKALIDVDEWGQVLMIQLLTRYARHEFSQPDDQNVDPDLALLLNSARPLLQSRNCSVVMAVTQLFYHVGPKSQLSQVAKALVRLLRGPREVQYVVLLNIATMCERNPVEGSLAISKTMFDSFLKSFFVRSSDPIFVKELKLHVLTSLVSEANVHMVLRELQTYVSMSDLAGAAVEAIGRCAVRVGAVSEQCMKGLVQLISSQNETVVCAAVVVLKRLLHAEAPYNLLARLIRLMPNIETPQARACIVWLVATHANVVIEMAPDFLRILAKSYPNEDQLVKIEILKLAIKLWMVQREKCEKLVQYVLQMAKFDLSYDVRDRCRFMRNLLFNTTILSKHAEEIFLAQKPAPELVSKFKERDQFQLGTLSHTLCQRCDRYADLPSWPEVSSDPALRKDPNAADTPAWEEEAEEEDESEEEQSDEEDSGEETDDDEEELENEESEDENESDTSGSEEESDEESEEEETGSEEEPIKKKPQPKEQVKKGTDNAGASNLKPVSNSSQPKTSGNLDLLIDLDFSTVGSRSIAEAPKSTFSPLVLLNTVESDGLEVKLLEFTRENEGKFTPFVLGVKNTTNRQMQAIEVRVTDMKTKISGNRQIDQLEPGDSRKLRLAIDMEASGGATKKIELKLEREAAQPCSFSLEIPLGEQIQSVRFSPEDFEQQWKKLGGMNRHAAKLDKEIEAEQLMGRVNVHKINQKLYAGQTRSQTELVLIRLDEENLEVASENAIFARMLHSQIMKIFM</sequence>
<feature type="compositionally biased region" description="Acidic residues" evidence="9">
    <location>
        <begin position="612"/>
        <end position="677"/>
    </location>
</feature>
<feature type="domain" description="Clathrin/coatomer adaptor adaptin-like N-terminal" evidence="10">
    <location>
        <begin position="22"/>
        <end position="539"/>
    </location>
</feature>
<dbReference type="InterPro" id="IPR011989">
    <property type="entry name" value="ARM-like"/>
</dbReference>
<keyword evidence="13" id="KW-1185">Reference proteome</keyword>
<dbReference type="EMBL" id="LIAE01010353">
    <property type="protein sequence ID" value="PAV62657.1"/>
    <property type="molecule type" value="Genomic_DNA"/>
</dbReference>
<dbReference type="GO" id="GO:0016192">
    <property type="term" value="P:vesicle-mediated transport"/>
    <property type="evidence" value="ECO:0007669"/>
    <property type="project" value="InterPro"/>
</dbReference>
<dbReference type="Pfam" id="PF01602">
    <property type="entry name" value="Adaptin_N"/>
    <property type="match status" value="1"/>
</dbReference>
<feature type="compositionally biased region" description="Polar residues" evidence="9">
    <location>
        <begin position="697"/>
        <end position="715"/>
    </location>
</feature>
<dbReference type="AlphaFoldDB" id="A0A2A2JLY7"/>
<comment type="similarity">
    <text evidence="2 8">Belongs to the adaptor complexes large subunit family.</text>
</comment>
<comment type="caution">
    <text evidence="12">The sequence shown here is derived from an EMBL/GenBank/DDBJ whole genome shotgun (WGS) entry which is preliminary data.</text>
</comment>
<evidence type="ECO:0000259" key="11">
    <source>
        <dbReference type="Pfam" id="PF24080"/>
    </source>
</evidence>
<evidence type="ECO:0000256" key="1">
    <source>
        <dbReference type="ARBA" id="ARBA00004145"/>
    </source>
</evidence>
<dbReference type="PIRSF" id="PIRSF037096">
    <property type="entry name" value="AP3_complex_beta"/>
    <property type="match status" value="1"/>
</dbReference>
<dbReference type="InterPro" id="IPR056314">
    <property type="entry name" value="AP3B1/2_C"/>
</dbReference>
<dbReference type="OrthoDB" id="302453at2759"/>
<evidence type="ECO:0000256" key="8">
    <source>
        <dbReference type="PIRNR" id="PIRNR037096"/>
    </source>
</evidence>
<evidence type="ECO:0000256" key="4">
    <source>
        <dbReference type="ARBA" id="ARBA00022553"/>
    </source>
</evidence>
<comment type="subcellular location">
    <subcellularLocation>
        <location evidence="1">Cytoplasmic vesicle</location>
        <location evidence="1">Clathrin-coated vesicle membrane</location>
        <topology evidence="1">Peripheral membrane protein</topology>
        <orientation evidence="1">Cytoplasmic side</orientation>
    </subcellularLocation>
</comment>
<dbReference type="STRING" id="2018661.A0A2A2JLY7"/>
<comment type="function">
    <text evidence="7">Subunit of non-clathrin- and clathrin-associated adaptor protein complex 3 (AP-3) that plays a role in protein sorting in the late-Golgi/trans-Golgi network (TGN) and/or endosomes. The AP complexes mediate both the recruitment of clathrin to membranes and the recognition of sorting signals within the cytosolic tails of transmembrane cargo molecules. AP-3 appears to be involved in the sorting of a subset of transmembrane proteins targeted to lysosomes and lysosome-related organelles. In concert with the BLOC-1 complex, AP-3 is required to target cargos into vesicles assembled at cell bodies for delivery into neurites and nerve terminals.</text>
</comment>
<feature type="region of interest" description="Disordered" evidence="9">
    <location>
        <begin position="594"/>
        <end position="715"/>
    </location>
</feature>
<evidence type="ECO:0000313" key="13">
    <source>
        <dbReference type="Proteomes" id="UP000218231"/>
    </source>
</evidence>